<dbReference type="PANTHER" id="PTHR47623">
    <property type="entry name" value="OS09G0287300 PROTEIN"/>
    <property type="match status" value="1"/>
</dbReference>
<dbReference type="InterPro" id="IPR029033">
    <property type="entry name" value="His_PPase_superfam"/>
</dbReference>
<feature type="compositionally biased region" description="Basic and acidic residues" evidence="1">
    <location>
        <begin position="23"/>
        <end position="35"/>
    </location>
</feature>
<dbReference type="InterPro" id="IPR013078">
    <property type="entry name" value="His_Pase_superF_clade-1"/>
</dbReference>
<gene>
    <name evidence="2" type="ORF">C7440_3775</name>
</gene>
<protein>
    <submittedName>
        <fullName evidence="2">Phosphohistidine phosphatase</fullName>
    </submittedName>
</protein>
<name>A0A2U1CHD9_9BURK</name>
<reference evidence="2 3" key="1">
    <citation type="submission" date="2018-04" db="EMBL/GenBank/DDBJ databases">
        <title>Genomic Encyclopedia of Type Strains, Phase IV (KMG-IV): sequencing the most valuable type-strain genomes for metagenomic binning, comparative biology and taxonomic classification.</title>
        <authorList>
            <person name="Goeker M."/>
        </authorList>
    </citation>
    <scope>NUCLEOTIDE SEQUENCE [LARGE SCALE GENOMIC DNA]</scope>
    <source>
        <strain evidence="2 3">DSM 10065</strain>
    </source>
</reference>
<proteinExistence type="predicted"/>
<keyword evidence="3" id="KW-1185">Reference proteome</keyword>
<dbReference type="AlphaFoldDB" id="A0A2U1CHD9"/>
<dbReference type="Pfam" id="PF00300">
    <property type="entry name" value="His_Phos_1"/>
    <property type="match status" value="1"/>
</dbReference>
<accession>A0A2U1CHD9</accession>
<comment type="caution">
    <text evidence="2">The sequence shown here is derived from an EMBL/GenBank/DDBJ whole genome shotgun (WGS) entry which is preliminary data.</text>
</comment>
<dbReference type="Proteomes" id="UP000246145">
    <property type="component" value="Unassembled WGS sequence"/>
</dbReference>
<sequence>MPVSFRRLFLLRHAEAGRPPGTGDHERPLSEQGRDDAASMGVYMAQAGLLPQMALVSTATRTRSTWELVQKALPQLVPALFEGRIYESTPEAILAAIRTTAAEHESLIVVGHNPGMHRLALHLIGRADRNAFARLHSDYPPGSLAVIDFEVDAWTGITEHGGTLERFATPASQSD</sequence>
<dbReference type="PANTHER" id="PTHR47623:SF1">
    <property type="entry name" value="OS09G0287300 PROTEIN"/>
    <property type="match status" value="1"/>
</dbReference>
<dbReference type="OrthoDB" id="9810154at2"/>
<dbReference type="RefSeq" id="WP_116519532.1">
    <property type="nucleotide sequence ID" value="NZ_JACCEX010000006.1"/>
</dbReference>
<dbReference type="Gene3D" id="3.40.50.1240">
    <property type="entry name" value="Phosphoglycerate mutase-like"/>
    <property type="match status" value="1"/>
</dbReference>
<dbReference type="SMART" id="SM00855">
    <property type="entry name" value="PGAM"/>
    <property type="match status" value="1"/>
</dbReference>
<dbReference type="STRING" id="1231391.GCA_000308195_03107"/>
<evidence type="ECO:0000313" key="3">
    <source>
        <dbReference type="Proteomes" id="UP000246145"/>
    </source>
</evidence>
<dbReference type="CDD" id="cd07067">
    <property type="entry name" value="HP_PGM_like"/>
    <property type="match status" value="1"/>
</dbReference>
<dbReference type="SUPFAM" id="SSF53254">
    <property type="entry name" value="Phosphoglycerate mutase-like"/>
    <property type="match status" value="1"/>
</dbReference>
<dbReference type="EMBL" id="QEKO01000010">
    <property type="protein sequence ID" value="PVY60339.1"/>
    <property type="molecule type" value="Genomic_DNA"/>
</dbReference>
<organism evidence="2 3">
    <name type="scientific">Pusillimonas noertemannii</name>
    <dbReference type="NCBI Taxonomy" id="305977"/>
    <lineage>
        <taxon>Bacteria</taxon>
        <taxon>Pseudomonadati</taxon>
        <taxon>Pseudomonadota</taxon>
        <taxon>Betaproteobacteria</taxon>
        <taxon>Burkholderiales</taxon>
        <taxon>Alcaligenaceae</taxon>
        <taxon>Pusillimonas</taxon>
    </lineage>
</organism>
<evidence type="ECO:0000313" key="2">
    <source>
        <dbReference type="EMBL" id="PVY60339.1"/>
    </source>
</evidence>
<feature type="region of interest" description="Disordered" evidence="1">
    <location>
        <begin position="16"/>
        <end position="35"/>
    </location>
</feature>
<evidence type="ECO:0000256" key="1">
    <source>
        <dbReference type="SAM" id="MobiDB-lite"/>
    </source>
</evidence>